<organism evidence="9 10">
    <name type="scientific">Georgenia satyanarayanai</name>
    <dbReference type="NCBI Taxonomy" id="860221"/>
    <lineage>
        <taxon>Bacteria</taxon>
        <taxon>Bacillati</taxon>
        <taxon>Actinomycetota</taxon>
        <taxon>Actinomycetes</taxon>
        <taxon>Micrococcales</taxon>
        <taxon>Bogoriellaceae</taxon>
        <taxon>Georgenia</taxon>
    </lineage>
</organism>
<dbReference type="InterPro" id="IPR003439">
    <property type="entry name" value="ABC_transporter-like_ATP-bd"/>
</dbReference>
<dbReference type="Pfam" id="PF08352">
    <property type="entry name" value="oligo_HPY"/>
    <property type="match status" value="1"/>
</dbReference>
<dbReference type="InterPro" id="IPR027417">
    <property type="entry name" value="P-loop_NTPase"/>
</dbReference>
<dbReference type="GO" id="GO:0005524">
    <property type="term" value="F:ATP binding"/>
    <property type="evidence" value="ECO:0007669"/>
    <property type="project" value="UniProtKB-KW"/>
</dbReference>
<protein>
    <submittedName>
        <fullName evidence="9">Peptide/nickel transport system ATP-binding protein</fullName>
    </submittedName>
</protein>
<keyword evidence="5" id="KW-0547">Nucleotide-binding</keyword>
<dbReference type="GO" id="GO:0016887">
    <property type="term" value="F:ATP hydrolysis activity"/>
    <property type="evidence" value="ECO:0007669"/>
    <property type="project" value="InterPro"/>
</dbReference>
<dbReference type="PROSITE" id="PS00211">
    <property type="entry name" value="ABC_TRANSPORTER_1"/>
    <property type="match status" value="1"/>
</dbReference>
<dbReference type="InterPro" id="IPR003593">
    <property type="entry name" value="AAA+_ATPase"/>
</dbReference>
<dbReference type="SMART" id="SM00382">
    <property type="entry name" value="AAA"/>
    <property type="match status" value="1"/>
</dbReference>
<proteinExistence type="inferred from homology"/>
<dbReference type="PANTHER" id="PTHR43297:SF2">
    <property type="entry name" value="DIPEPTIDE TRANSPORT ATP-BINDING PROTEIN DPPD"/>
    <property type="match status" value="1"/>
</dbReference>
<dbReference type="FunFam" id="3.40.50.300:FF:000016">
    <property type="entry name" value="Oligopeptide ABC transporter ATP-binding component"/>
    <property type="match status" value="1"/>
</dbReference>
<name>A0A2Y9BUX4_9MICO</name>
<dbReference type="AlphaFoldDB" id="A0A2Y9BUX4"/>
<dbReference type="PROSITE" id="PS50893">
    <property type="entry name" value="ABC_TRANSPORTER_2"/>
    <property type="match status" value="1"/>
</dbReference>
<dbReference type="PANTHER" id="PTHR43297">
    <property type="entry name" value="OLIGOPEPTIDE TRANSPORT ATP-BINDING PROTEIN APPD"/>
    <property type="match status" value="1"/>
</dbReference>
<evidence type="ECO:0000256" key="1">
    <source>
        <dbReference type="ARBA" id="ARBA00004202"/>
    </source>
</evidence>
<dbReference type="InterPro" id="IPR017871">
    <property type="entry name" value="ABC_transporter-like_CS"/>
</dbReference>
<dbReference type="GO" id="GO:0005886">
    <property type="term" value="C:plasma membrane"/>
    <property type="evidence" value="ECO:0007669"/>
    <property type="project" value="UniProtKB-SubCell"/>
</dbReference>
<evidence type="ECO:0000259" key="8">
    <source>
        <dbReference type="PROSITE" id="PS50893"/>
    </source>
</evidence>
<keyword evidence="3" id="KW-0813">Transport</keyword>
<dbReference type="GO" id="GO:0015833">
    <property type="term" value="P:peptide transport"/>
    <property type="evidence" value="ECO:0007669"/>
    <property type="project" value="InterPro"/>
</dbReference>
<keyword evidence="4" id="KW-1003">Cell membrane</keyword>
<feature type="domain" description="ABC transporter" evidence="8">
    <location>
        <begin position="5"/>
        <end position="257"/>
    </location>
</feature>
<dbReference type="InterPro" id="IPR013563">
    <property type="entry name" value="Oligopep_ABC_C"/>
</dbReference>
<dbReference type="SUPFAM" id="SSF52540">
    <property type="entry name" value="P-loop containing nucleoside triphosphate hydrolases"/>
    <property type="match status" value="1"/>
</dbReference>
<dbReference type="CDD" id="cd03257">
    <property type="entry name" value="ABC_NikE_OppD_transporters"/>
    <property type="match status" value="1"/>
</dbReference>
<accession>A0A2Y9BUX4</accession>
<evidence type="ECO:0000313" key="10">
    <source>
        <dbReference type="Proteomes" id="UP000250222"/>
    </source>
</evidence>
<reference evidence="9 10" key="1">
    <citation type="submission" date="2016-10" db="EMBL/GenBank/DDBJ databases">
        <authorList>
            <person name="Cai Z."/>
        </authorList>
    </citation>
    <scope>NUCLEOTIDE SEQUENCE [LARGE SCALE GENOMIC DNA]</scope>
    <source>
        <strain evidence="9 10">CGMCC 1.10826</strain>
    </source>
</reference>
<keyword evidence="10" id="KW-1185">Reference proteome</keyword>
<evidence type="ECO:0000256" key="3">
    <source>
        <dbReference type="ARBA" id="ARBA00022448"/>
    </source>
</evidence>
<evidence type="ECO:0000256" key="2">
    <source>
        <dbReference type="ARBA" id="ARBA00005417"/>
    </source>
</evidence>
<gene>
    <name evidence="9" type="ORF">SAMN05216184_10151</name>
</gene>
<comment type="similarity">
    <text evidence="2">Belongs to the ABC transporter superfamily.</text>
</comment>
<evidence type="ECO:0000256" key="6">
    <source>
        <dbReference type="ARBA" id="ARBA00022840"/>
    </source>
</evidence>
<dbReference type="Proteomes" id="UP000250222">
    <property type="component" value="Unassembled WGS sequence"/>
</dbReference>
<evidence type="ECO:0000256" key="7">
    <source>
        <dbReference type="ARBA" id="ARBA00023136"/>
    </source>
</evidence>
<dbReference type="EMBL" id="UETB01000001">
    <property type="protein sequence ID" value="SSA36392.1"/>
    <property type="molecule type" value="Genomic_DNA"/>
</dbReference>
<evidence type="ECO:0000256" key="5">
    <source>
        <dbReference type="ARBA" id="ARBA00022741"/>
    </source>
</evidence>
<sequence length="328" mass="35484">MSPVLEVRDLRVQIGSARIVGGVSWSVEQGQTLGIVGESGSGKSMSVLAATGLVGAPTARVTGQVLLADDDGRPPRDLLSLSPEALRRVRGRGIGFVFQDPATSLNPVLSVERQLTEGLEEHLGMTRRAATTRAVELLELVGIPDPERRLRSFPHELSGGMRQRVMIAIALACEPKVLIADEATTALDVTIQAQILDAVRGLQERLGTATVWISHDLAVVGGLADHVAVMYGGQVLEQADVLTLFRERAHPYTEGLFAARPRLGSRDEELVTIPGSPPDPRALPEGCVFWDRCTVRADERCATQRPELRQVGPGHLVRSFYTTSREAR</sequence>
<keyword evidence="7" id="KW-0472">Membrane</keyword>
<dbReference type="NCBIfam" id="TIGR01727">
    <property type="entry name" value="oligo_HPY"/>
    <property type="match status" value="1"/>
</dbReference>
<dbReference type="Pfam" id="PF00005">
    <property type="entry name" value="ABC_tran"/>
    <property type="match status" value="1"/>
</dbReference>
<dbReference type="Gene3D" id="3.40.50.300">
    <property type="entry name" value="P-loop containing nucleotide triphosphate hydrolases"/>
    <property type="match status" value="1"/>
</dbReference>
<dbReference type="RefSeq" id="WP_220035048.1">
    <property type="nucleotide sequence ID" value="NZ_QKLZ01000001.1"/>
</dbReference>
<comment type="subcellular location">
    <subcellularLocation>
        <location evidence="1">Cell membrane</location>
        <topology evidence="1">Peripheral membrane protein</topology>
    </subcellularLocation>
</comment>
<evidence type="ECO:0000313" key="9">
    <source>
        <dbReference type="EMBL" id="SSA36392.1"/>
    </source>
</evidence>
<dbReference type="InterPro" id="IPR050388">
    <property type="entry name" value="ABC_Ni/Peptide_Import"/>
</dbReference>
<keyword evidence="6 9" id="KW-0067">ATP-binding</keyword>
<evidence type="ECO:0000256" key="4">
    <source>
        <dbReference type="ARBA" id="ARBA00022475"/>
    </source>
</evidence>